<organism evidence="10 11">
    <name type="scientific">Hylemonella gracilis str. Niagara R</name>
    <dbReference type="NCBI Taxonomy" id="1458275"/>
    <lineage>
        <taxon>Bacteria</taxon>
        <taxon>Pseudomonadati</taxon>
        <taxon>Pseudomonadota</taxon>
        <taxon>Betaproteobacteria</taxon>
        <taxon>Burkholderiales</taxon>
        <taxon>Comamonadaceae</taxon>
        <taxon>Hylemonella</taxon>
    </lineage>
</organism>
<proteinExistence type="inferred from homology"/>
<dbReference type="SUPFAM" id="SSF58104">
    <property type="entry name" value="Methyl-accepting chemotaxis protein (MCP) signaling domain"/>
    <property type="match status" value="1"/>
</dbReference>
<evidence type="ECO:0000256" key="6">
    <source>
        <dbReference type="SAM" id="MobiDB-lite"/>
    </source>
</evidence>
<keyword evidence="4" id="KW-0807">Transducer</keyword>
<dbReference type="eggNOG" id="COG0840">
    <property type="taxonomic scope" value="Bacteria"/>
</dbReference>
<protein>
    <submittedName>
        <fullName evidence="10">Membrane protein</fullName>
    </submittedName>
</protein>
<dbReference type="Pfam" id="PF12729">
    <property type="entry name" value="4HB_MCP_1"/>
    <property type="match status" value="1"/>
</dbReference>
<evidence type="ECO:0000256" key="2">
    <source>
        <dbReference type="ARBA" id="ARBA00022481"/>
    </source>
</evidence>
<dbReference type="FunFam" id="1.10.287.950:FF:000001">
    <property type="entry name" value="Methyl-accepting chemotaxis sensory transducer"/>
    <property type="match status" value="1"/>
</dbReference>
<feature type="transmembrane region" description="Helical" evidence="7">
    <location>
        <begin position="12"/>
        <end position="32"/>
    </location>
</feature>
<dbReference type="InterPro" id="IPR004089">
    <property type="entry name" value="MCPsignal_dom"/>
</dbReference>
<evidence type="ECO:0000256" key="3">
    <source>
        <dbReference type="ARBA" id="ARBA00029447"/>
    </source>
</evidence>
<keyword evidence="5" id="KW-0175">Coiled coil</keyword>
<dbReference type="SMART" id="SM00283">
    <property type="entry name" value="MA"/>
    <property type="match status" value="1"/>
</dbReference>
<evidence type="ECO:0000313" key="10">
    <source>
        <dbReference type="EMBL" id="EYC51866.1"/>
    </source>
</evidence>
<dbReference type="InterPro" id="IPR047347">
    <property type="entry name" value="YvaQ-like_sensor"/>
</dbReference>
<gene>
    <name evidence="10" type="ORF">AZ34_12890</name>
</gene>
<dbReference type="CDD" id="cd19411">
    <property type="entry name" value="MCP2201-like_sensor"/>
    <property type="match status" value="1"/>
</dbReference>
<dbReference type="EMBL" id="JEMG01000001">
    <property type="protein sequence ID" value="EYC51866.1"/>
    <property type="molecule type" value="Genomic_DNA"/>
</dbReference>
<dbReference type="GO" id="GO:0004888">
    <property type="term" value="F:transmembrane signaling receptor activity"/>
    <property type="evidence" value="ECO:0007669"/>
    <property type="project" value="InterPro"/>
</dbReference>
<dbReference type="Gene3D" id="1.10.287.950">
    <property type="entry name" value="Methyl-accepting chemotaxis protein"/>
    <property type="match status" value="1"/>
</dbReference>
<evidence type="ECO:0000313" key="11">
    <source>
        <dbReference type="Proteomes" id="UP000023268"/>
    </source>
</evidence>
<dbReference type="PROSITE" id="PS50885">
    <property type="entry name" value="HAMP"/>
    <property type="match status" value="1"/>
</dbReference>
<dbReference type="GO" id="GO:0007165">
    <property type="term" value="P:signal transduction"/>
    <property type="evidence" value="ECO:0007669"/>
    <property type="project" value="UniProtKB-KW"/>
</dbReference>
<dbReference type="InterPro" id="IPR024478">
    <property type="entry name" value="HlyB_4HB_MCP"/>
</dbReference>
<dbReference type="PANTHER" id="PTHR43531">
    <property type="entry name" value="PROTEIN ICFG"/>
    <property type="match status" value="1"/>
</dbReference>
<dbReference type="SMART" id="SM00304">
    <property type="entry name" value="HAMP"/>
    <property type="match status" value="1"/>
</dbReference>
<dbReference type="PANTHER" id="PTHR43531:SF14">
    <property type="entry name" value="METHYL-ACCEPTING CHEMOTAXIS PROTEIN I-RELATED"/>
    <property type="match status" value="1"/>
</dbReference>
<comment type="subcellular location">
    <subcellularLocation>
        <location evidence="1">Membrane</location>
    </subcellularLocation>
</comment>
<dbReference type="InterPro" id="IPR003660">
    <property type="entry name" value="HAMP_dom"/>
</dbReference>
<feature type="domain" description="HAMP" evidence="9">
    <location>
        <begin position="210"/>
        <end position="262"/>
    </location>
</feature>
<keyword evidence="2" id="KW-0488">Methylation</keyword>
<dbReference type="Proteomes" id="UP000023268">
    <property type="component" value="Unassembled WGS sequence"/>
</dbReference>
<dbReference type="Pfam" id="PF00015">
    <property type="entry name" value="MCPsignal"/>
    <property type="match status" value="1"/>
</dbReference>
<evidence type="ECO:0000259" key="8">
    <source>
        <dbReference type="PROSITE" id="PS50111"/>
    </source>
</evidence>
<dbReference type="GO" id="GO:0005886">
    <property type="term" value="C:plasma membrane"/>
    <property type="evidence" value="ECO:0007669"/>
    <property type="project" value="TreeGrafter"/>
</dbReference>
<keyword evidence="7" id="KW-1133">Transmembrane helix</keyword>
<evidence type="ECO:0000256" key="4">
    <source>
        <dbReference type="PROSITE-ProRule" id="PRU00284"/>
    </source>
</evidence>
<feature type="domain" description="Methyl-accepting transducer" evidence="8">
    <location>
        <begin position="267"/>
        <end position="496"/>
    </location>
</feature>
<dbReference type="InterPro" id="IPR004090">
    <property type="entry name" value="Chemotax_Me-accpt_rcpt"/>
</dbReference>
<dbReference type="Pfam" id="PF00672">
    <property type="entry name" value="HAMP"/>
    <property type="match status" value="1"/>
</dbReference>
<comment type="similarity">
    <text evidence="3">Belongs to the methyl-accepting chemotaxis (MCP) protein family.</text>
</comment>
<dbReference type="CDD" id="cd06225">
    <property type="entry name" value="HAMP"/>
    <property type="match status" value="1"/>
</dbReference>
<keyword evidence="7" id="KW-0472">Membrane</keyword>
<dbReference type="RefSeq" id="WP_035608590.1">
    <property type="nucleotide sequence ID" value="NZ_JEMG01000001.1"/>
</dbReference>
<sequence>MNNLRIGTRLAAGFGLLIVFSLIMLVSGIYQLRHSADATRQMMQEPLQKERLVSDWYTGISASVQRATAVARSSDNALTELFAAANAASSKEISERQAQFAKLISTPQEQAMFDKLTEHRQAYIKARDAIIAAKAGGQLEEAKRLFEQTFLPASRDYLGSLQGLRDHQRASIDRMGMDIDRSAARGYMLLGAIGLTIAAAGALIAWTLTRSIVQPLTKSVEAAQAVASGDLTREPRAEGRDEAAQLLRALQDMTQRLRGIVGDVLQGSQAIASSATQIAAGNLDLSSRTEEQANSLQETAASMEEITSTVRHNADNARQANQLAQETANQATRSGQVADQVVATMGGIHEASRRIVDIIGVIDGIAFQTNILALNAAVEAARAGEQGRGFAVVASEVRSLAQRSAEAAKEIKGLIGDTVNKVDAGTQLVEQAGASIRDVVTSVQRVRDIVAEISAATQEQTAGLELVNQAMTQMDLVTQQNAALVEESTAATQSLETQASQLARTIGVFRVNAAAPFSTPSPYARKETAIAPPTQPRAKVPTTAAAKSAQITPPRGRAQASRAAAPRLTQRLHTPAATPAALTGQQGSTPTSGDDWETF</sequence>
<dbReference type="AlphaFoldDB" id="A0A016XJ26"/>
<name>A0A016XJ26_9BURK</name>
<dbReference type="OrthoDB" id="5441488at2"/>
<feature type="compositionally biased region" description="Polar residues" evidence="6">
    <location>
        <begin position="583"/>
        <end position="592"/>
    </location>
</feature>
<keyword evidence="7" id="KW-0812">Transmembrane</keyword>
<evidence type="ECO:0000259" key="9">
    <source>
        <dbReference type="PROSITE" id="PS50885"/>
    </source>
</evidence>
<evidence type="ECO:0000256" key="1">
    <source>
        <dbReference type="ARBA" id="ARBA00004370"/>
    </source>
</evidence>
<dbReference type="CDD" id="cd11386">
    <property type="entry name" value="MCP_signal"/>
    <property type="match status" value="1"/>
</dbReference>
<comment type="caution">
    <text evidence="10">The sequence shown here is derived from an EMBL/GenBank/DDBJ whole genome shotgun (WGS) entry which is preliminary data.</text>
</comment>
<evidence type="ECO:0000256" key="5">
    <source>
        <dbReference type="SAM" id="Coils"/>
    </source>
</evidence>
<dbReference type="PRINTS" id="PR00260">
    <property type="entry name" value="CHEMTRNSDUCR"/>
</dbReference>
<dbReference type="STRING" id="1458275.AZ34_12890"/>
<dbReference type="GO" id="GO:0006935">
    <property type="term" value="P:chemotaxis"/>
    <property type="evidence" value="ECO:0007669"/>
    <property type="project" value="InterPro"/>
</dbReference>
<dbReference type="InterPro" id="IPR051310">
    <property type="entry name" value="MCP_chemotaxis"/>
</dbReference>
<reference evidence="10 11" key="1">
    <citation type="submission" date="2014-02" db="EMBL/GenBank/DDBJ databases">
        <title>Draft Genome of Hylemonella gracilis isolated from the Niagara River.</title>
        <authorList>
            <person name="Pawlowski D.R."/>
            <person name="Koudelka G.B."/>
        </authorList>
    </citation>
    <scope>NUCLEOTIDE SEQUENCE [LARGE SCALE GENOMIC DNA]</scope>
    <source>
        <strain evidence="10 11">Niagara R</strain>
    </source>
</reference>
<evidence type="ECO:0000256" key="7">
    <source>
        <dbReference type="SAM" id="Phobius"/>
    </source>
</evidence>
<feature type="region of interest" description="Disordered" evidence="6">
    <location>
        <begin position="520"/>
        <end position="599"/>
    </location>
</feature>
<feature type="transmembrane region" description="Helical" evidence="7">
    <location>
        <begin position="187"/>
        <end position="208"/>
    </location>
</feature>
<dbReference type="PROSITE" id="PS50111">
    <property type="entry name" value="CHEMOTAXIS_TRANSDUC_2"/>
    <property type="match status" value="1"/>
</dbReference>
<accession>A0A016XJ26</accession>
<feature type="coiled-coil region" evidence="5">
    <location>
        <begin position="286"/>
        <end position="334"/>
    </location>
</feature>